<protein>
    <submittedName>
        <fullName evidence="1">Uncharacterized protein</fullName>
    </submittedName>
</protein>
<evidence type="ECO:0000313" key="2">
    <source>
        <dbReference type="Proteomes" id="UP001196413"/>
    </source>
</evidence>
<organism evidence="1 2">
    <name type="scientific">Parelaphostrongylus tenuis</name>
    <name type="common">Meningeal worm</name>
    <dbReference type="NCBI Taxonomy" id="148309"/>
    <lineage>
        <taxon>Eukaryota</taxon>
        <taxon>Metazoa</taxon>
        <taxon>Ecdysozoa</taxon>
        <taxon>Nematoda</taxon>
        <taxon>Chromadorea</taxon>
        <taxon>Rhabditida</taxon>
        <taxon>Rhabditina</taxon>
        <taxon>Rhabditomorpha</taxon>
        <taxon>Strongyloidea</taxon>
        <taxon>Metastrongylidae</taxon>
        <taxon>Parelaphostrongylus</taxon>
    </lineage>
</organism>
<accession>A0AAD5QSA2</accession>
<name>A0AAD5QSA2_PARTN</name>
<reference evidence="1" key="1">
    <citation type="submission" date="2021-06" db="EMBL/GenBank/DDBJ databases">
        <title>Parelaphostrongylus tenuis whole genome reference sequence.</title>
        <authorList>
            <person name="Garwood T.J."/>
            <person name="Larsen P.A."/>
            <person name="Fountain-Jones N.M."/>
            <person name="Garbe J.R."/>
            <person name="Macchietto M.G."/>
            <person name="Kania S.A."/>
            <person name="Gerhold R.W."/>
            <person name="Richards J.E."/>
            <person name="Wolf T.M."/>
        </authorList>
    </citation>
    <scope>NUCLEOTIDE SEQUENCE</scope>
    <source>
        <strain evidence="1">MNPRO001-30</strain>
        <tissue evidence="1">Meninges</tissue>
    </source>
</reference>
<dbReference type="EMBL" id="JAHQIW010003849">
    <property type="protein sequence ID" value="KAJ1360357.1"/>
    <property type="molecule type" value="Genomic_DNA"/>
</dbReference>
<sequence length="71" mass="7929">MVELQQCGDIGVEATQSAFMPFPWTQSVMIKESKKAAERKSESDVSKRLRLNLNKVDEVTIGNHTVPTIIP</sequence>
<keyword evidence="2" id="KW-1185">Reference proteome</keyword>
<comment type="caution">
    <text evidence="1">The sequence shown here is derived from an EMBL/GenBank/DDBJ whole genome shotgun (WGS) entry which is preliminary data.</text>
</comment>
<evidence type="ECO:0000313" key="1">
    <source>
        <dbReference type="EMBL" id="KAJ1360357.1"/>
    </source>
</evidence>
<gene>
    <name evidence="1" type="ORF">KIN20_019310</name>
</gene>
<dbReference type="AlphaFoldDB" id="A0AAD5QSA2"/>
<dbReference type="Proteomes" id="UP001196413">
    <property type="component" value="Unassembled WGS sequence"/>
</dbReference>
<proteinExistence type="predicted"/>